<organism evidence="1 2">
    <name type="scientific">Trichonephila clavipes</name>
    <name type="common">Golden silk orbweaver</name>
    <name type="synonym">Nephila clavipes</name>
    <dbReference type="NCBI Taxonomy" id="2585209"/>
    <lineage>
        <taxon>Eukaryota</taxon>
        <taxon>Metazoa</taxon>
        <taxon>Ecdysozoa</taxon>
        <taxon>Arthropoda</taxon>
        <taxon>Chelicerata</taxon>
        <taxon>Arachnida</taxon>
        <taxon>Araneae</taxon>
        <taxon>Araneomorphae</taxon>
        <taxon>Entelegynae</taxon>
        <taxon>Araneoidea</taxon>
        <taxon>Nephilidae</taxon>
        <taxon>Trichonephila</taxon>
    </lineage>
</organism>
<sequence>MFCFGRRQGHHGEKNLSVNVNHVVSCLKLFVTNAKDFSAFLDAEDEDIAEEIEVETCECQQFQSNPRDMSGGPKLNNVGFYDSMFEKPEMWEEGVEFHGG</sequence>
<name>A0A8X6RCX2_TRICX</name>
<dbReference type="AlphaFoldDB" id="A0A8X6RCX2"/>
<evidence type="ECO:0000313" key="2">
    <source>
        <dbReference type="Proteomes" id="UP000887159"/>
    </source>
</evidence>
<keyword evidence="2" id="KW-1185">Reference proteome</keyword>
<gene>
    <name evidence="1" type="primary">NCL1_62277</name>
    <name evidence="1" type="ORF">TNCV_2202631</name>
</gene>
<dbReference type="EMBL" id="BMAU01021070">
    <property type="protein sequence ID" value="GFX89421.1"/>
    <property type="molecule type" value="Genomic_DNA"/>
</dbReference>
<protein>
    <submittedName>
        <fullName evidence="1">Uncharacterized protein</fullName>
    </submittedName>
</protein>
<proteinExistence type="predicted"/>
<comment type="caution">
    <text evidence="1">The sequence shown here is derived from an EMBL/GenBank/DDBJ whole genome shotgun (WGS) entry which is preliminary data.</text>
</comment>
<evidence type="ECO:0000313" key="1">
    <source>
        <dbReference type="EMBL" id="GFX89421.1"/>
    </source>
</evidence>
<reference evidence="1" key="1">
    <citation type="submission" date="2020-08" db="EMBL/GenBank/DDBJ databases">
        <title>Multicomponent nature underlies the extraordinary mechanical properties of spider dragline silk.</title>
        <authorList>
            <person name="Kono N."/>
            <person name="Nakamura H."/>
            <person name="Mori M."/>
            <person name="Yoshida Y."/>
            <person name="Ohtoshi R."/>
            <person name="Malay A.D."/>
            <person name="Moran D.A.P."/>
            <person name="Tomita M."/>
            <person name="Numata K."/>
            <person name="Arakawa K."/>
        </authorList>
    </citation>
    <scope>NUCLEOTIDE SEQUENCE</scope>
</reference>
<accession>A0A8X6RCX2</accession>
<dbReference type="Proteomes" id="UP000887159">
    <property type="component" value="Unassembled WGS sequence"/>
</dbReference>